<dbReference type="Proteomes" id="UP000321947">
    <property type="component" value="Unassembled WGS sequence"/>
</dbReference>
<name>A0A5D3DC23_CUCMM</name>
<dbReference type="OrthoDB" id="1436603at2759"/>
<dbReference type="Pfam" id="PF20167">
    <property type="entry name" value="Transposase_32"/>
    <property type="match status" value="1"/>
</dbReference>
<dbReference type="AlphaFoldDB" id="A0A5D3DC23"/>
<gene>
    <name evidence="3" type="ORF">E5676_scaffold392G001020</name>
    <name evidence="2" type="ORF">E6C27_scaffold238G001880</name>
</gene>
<accession>A0A5D3DC23</accession>
<comment type="caution">
    <text evidence="3">The sequence shown here is derived from an EMBL/GenBank/DDBJ whole genome shotgun (WGS) entry which is preliminary data.</text>
</comment>
<reference evidence="4 5" key="1">
    <citation type="submission" date="2019-08" db="EMBL/GenBank/DDBJ databases">
        <title>Draft genome sequences of two oriental melons (Cucumis melo L. var makuwa).</title>
        <authorList>
            <person name="Kwon S.-Y."/>
        </authorList>
    </citation>
    <scope>NUCLEOTIDE SEQUENCE [LARGE SCALE GENOMIC DNA]</scope>
    <source>
        <strain evidence="5">cv. Chang Bougi</strain>
        <strain evidence="4">cv. SW 3</strain>
        <tissue evidence="3">Leaf</tissue>
    </source>
</reference>
<dbReference type="EMBL" id="SSTD01005932">
    <property type="protein sequence ID" value="TYK21122.1"/>
    <property type="molecule type" value="Genomic_DNA"/>
</dbReference>
<evidence type="ECO:0000313" key="5">
    <source>
        <dbReference type="Proteomes" id="UP000321947"/>
    </source>
</evidence>
<dbReference type="InterPro" id="IPR046796">
    <property type="entry name" value="Transposase_32_dom"/>
</dbReference>
<dbReference type="Proteomes" id="UP000321393">
    <property type="component" value="Unassembled WGS sequence"/>
</dbReference>
<sequence length="227" mass="25228">MLSRLTFPFVHIDGILFHIEENVQRWRYVVQRRIADDVNVFDKHHSCLNVMGLIEKVGLSKTISNVGPFCPQLIRKSIVNLPSDFNNSSSPNYQTVHIRGFKFKISPVVINGFLGNNVEPNSSPSNPSNEVLASMLSGGTPFAWLVNGIPTISLSIKYVILHKIEGSNIPDIEHGMRSSRAPHMFDMEDLGESVEGFFVNRDIASIIANTLKAESQALSTSIHLLSE</sequence>
<organism evidence="3 5">
    <name type="scientific">Cucumis melo var. makuwa</name>
    <name type="common">Oriental melon</name>
    <dbReference type="NCBI Taxonomy" id="1194695"/>
    <lineage>
        <taxon>Eukaryota</taxon>
        <taxon>Viridiplantae</taxon>
        <taxon>Streptophyta</taxon>
        <taxon>Embryophyta</taxon>
        <taxon>Tracheophyta</taxon>
        <taxon>Spermatophyta</taxon>
        <taxon>Magnoliopsida</taxon>
        <taxon>eudicotyledons</taxon>
        <taxon>Gunneridae</taxon>
        <taxon>Pentapetalae</taxon>
        <taxon>rosids</taxon>
        <taxon>fabids</taxon>
        <taxon>Cucurbitales</taxon>
        <taxon>Cucurbitaceae</taxon>
        <taxon>Benincaseae</taxon>
        <taxon>Cucumis</taxon>
    </lineage>
</organism>
<evidence type="ECO:0000313" key="3">
    <source>
        <dbReference type="EMBL" id="TYK21122.1"/>
    </source>
</evidence>
<protein>
    <submittedName>
        <fullName evidence="3">Cell wall protein RBR3-like</fullName>
    </submittedName>
</protein>
<proteinExistence type="predicted"/>
<evidence type="ECO:0000313" key="4">
    <source>
        <dbReference type="Proteomes" id="UP000321393"/>
    </source>
</evidence>
<feature type="domain" description="Putative plant transposon protein" evidence="1">
    <location>
        <begin position="57"/>
        <end position="174"/>
    </location>
</feature>
<evidence type="ECO:0000313" key="2">
    <source>
        <dbReference type="EMBL" id="KAA0068202.1"/>
    </source>
</evidence>
<dbReference type="EMBL" id="SSTE01000109">
    <property type="protein sequence ID" value="KAA0068202.1"/>
    <property type="molecule type" value="Genomic_DNA"/>
</dbReference>
<evidence type="ECO:0000259" key="1">
    <source>
        <dbReference type="Pfam" id="PF20167"/>
    </source>
</evidence>